<keyword evidence="2" id="KW-1185">Reference proteome</keyword>
<reference evidence="2" key="1">
    <citation type="journal article" date="2019" name="Int. J. Syst. Evol. Microbiol.">
        <title>The Global Catalogue of Microorganisms (GCM) 10K type strain sequencing project: providing services to taxonomists for standard genome sequencing and annotation.</title>
        <authorList>
            <consortium name="The Broad Institute Genomics Platform"/>
            <consortium name="The Broad Institute Genome Sequencing Center for Infectious Disease"/>
            <person name="Wu L."/>
            <person name="Ma J."/>
        </authorList>
    </citation>
    <scope>NUCLEOTIDE SEQUENCE [LARGE SCALE GENOMIC DNA]</scope>
    <source>
        <strain evidence="2">WYCCWR 12678</strain>
    </source>
</reference>
<proteinExistence type="predicted"/>
<comment type="caution">
    <text evidence="1">The sequence shown here is derived from an EMBL/GenBank/DDBJ whole genome shotgun (WGS) entry which is preliminary data.</text>
</comment>
<dbReference type="InterPro" id="IPR043502">
    <property type="entry name" value="DNA/RNA_pol_sf"/>
</dbReference>
<dbReference type="Proteomes" id="UP001596002">
    <property type="component" value="Unassembled WGS sequence"/>
</dbReference>
<organism evidence="1 2">
    <name type="scientific">Effusibacillus consociatus</name>
    <dbReference type="NCBI Taxonomy" id="1117041"/>
    <lineage>
        <taxon>Bacteria</taxon>
        <taxon>Bacillati</taxon>
        <taxon>Bacillota</taxon>
        <taxon>Bacilli</taxon>
        <taxon>Bacillales</taxon>
        <taxon>Alicyclobacillaceae</taxon>
        <taxon>Effusibacillus</taxon>
    </lineage>
</organism>
<dbReference type="SUPFAM" id="SSF56672">
    <property type="entry name" value="DNA/RNA polymerases"/>
    <property type="match status" value="1"/>
</dbReference>
<evidence type="ECO:0008006" key="3">
    <source>
        <dbReference type="Google" id="ProtNLM"/>
    </source>
</evidence>
<evidence type="ECO:0000313" key="2">
    <source>
        <dbReference type="Proteomes" id="UP001596002"/>
    </source>
</evidence>
<dbReference type="EMBL" id="JBHSHC010000031">
    <property type="protein sequence ID" value="MFC4766811.1"/>
    <property type="molecule type" value="Genomic_DNA"/>
</dbReference>
<gene>
    <name evidence="1" type="ORF">ACFO8Q_05440</name>
</gene>
<name>A0ABV9PX50_9BACL</name>
<protein>
    <recommendedName>
        <fullName evidence="3">Reverse transcriptase domain-containing protein</fullName>
    </recommendedName>
</protein>
<accession>A0ABV9PX50</accession>
<evidence type="ECO:0000313" key="1">
    <source>
        <dbReference type="EMBL" id="MFC4766811.1"/>
    </source>
</evidence>
<sequence length="79" mass="9349">MLLWLSPKRDAHGAMRHIRRAVKKGGFWVVDVDITGYFNNFPHEKLMALVEQRISDRRILKLIRKSTVMHKKEEHRKAG</sequence>